<dbReference type="HAMAP" id="MF_01103">
    <property type="entry name" value="UPF0291"/>
    <property type="match status" value="1"/>
</dbReference>
<dbReference type="OrthoDB" id="390105at2"/>
<accession>A0A4R2SAE5</accession>
<keyword evidence="1 2" id="KW-0963">Cytoplasm</keyword>
<keyword evidence="4" id="KW-1185">Reference proteome</keyword>
<comment type="caution">
    <text evidence="3">The sequence shown here is derived from an EMBL/GenBank/DDBJ whole genome shotgun (WGS) entry which is preliminary data.</text>
</comment>
<dbReference type="Pfam" id="PF05979">
    <property type="entry name" value="DUF896"/>
    <property type="match status" value="1"/>
</dbReference>
<sequence>MITKELIERINQLSRQSREQGLTPEEKTEQDQLRRQYVEAIKARVKDTLSRVEFVDELPPQH</sequence>
<comment type="subcellular location">
    <subcellularLocation>
        <location evidence="2">Cytoplasm</location>
    </subcellularLocation>
</comment>
<evidence type="ECO:0000256" key="2">
    <source>
        <dbReference type="HAMAP-Rule" id="MF_01103"/>
    </source>
</evidence>
<dbReference type="PANTHER" id="PTHR37300">
    <property type="entry name" value="UPF0291 PROTEIN CBO2609/CLC_2481"/>
    <property type="match status" value="1"/>
</dbReference>
<name>A0A4R2SAE5_9FIRM</name>
<evidence type="ECO:0000256" key="1">
    <source>
        <dbReference type="ARBA" id="ARBA00022490"/>
    </source>
</evidence>
<dbReference type="SUPFAM" id="SSF158221">
    <property type="entry name" value="YnzC-like"/>
    <property type="match status" value="1"/>
</dbReference>
<proteinExistence type="inferred from homology"/>
<reference evidence="3 4" key="1">
    <citation type="submission" date="2019-03" db="EMBL/GenBank/DDBJ databases">
        <title>Genomic Encyclopedia of Type Strains, Phase IV (KMG-IV): sequencing the most valuable type-strain genomes for metagenomic binning, comparative biology and taxonomic classification.</title>
        <authorList>
            <person name="Goeker M."/>
        </authorList>
    </citation>
    <scope>NUCLEOTIDE SEQUENCE [LARGE SCALE GENOMIC DNA]</scope>
    <source>
        <strain evidence="3 4">DSM 11170</strain>
    </source>
</reference>
<dbReference type="Gene3D" id="1.10.287.540">
    <property type="entry name" value="Helix hairpin bin"/>
    <property type="match status" value="1"/>
</dbReference>
<dbReference type="Proteomes" id="UP000294813">
    <property type="component" value="Unassembled WGS sequence"/>
</dbReference>
<organism evidence="3 4">
    <name type="scientific">Heliophilum fasciatum</name>
    <dbReference type="NCBI Taxonomy" id="35700"/>
    <lineage>
        <taxon>Bacteria</taxon>
        <taxon>Bacillati</taxon>
        <taxon>Bacillota</taxon>
        <taxon>Clostridia</taxon>
        <taxon>Eubacteriales</taxon>
        <taxon>Heliobacteriaceae</taxon>
        <taxon>Heliophilum</taxon>
    </lineage>
</organism>
<dbReference type="PANTHER" id="PTHR37300:SF1">
    <property type="entry name" value="UPF0291 PROTEIN YNZC"/>
    <property type="match status" value="1"/>
</dbReference>
<dbReference type="RefSeq" id="WP_131918213.1">
    <property type="nucleotide sequence ID" value="NZ_JAOQNU010000004.1"/>
</dbReference>
<gene>
    <name evidence="3" type="ORF">EDD73_10488</name>
</gene>
<dbReference type="GO" id="GO:0005737">
    <property type="term" value="C:cytoplasm"/>
    <property type="evidence" value="ECO:0007669"/>
    <property type="project" value="UniProtKB-SubCell"/>
</dbReference>
<comment type="similarity">
    <text evidence="2">Belongs to the UPF0291 family.</text>
</comment>
<protein>
    <recommendedName>
        <fullName evidence="2">UPF0291 protein EDD73_10488</fullName>
    </recommendedName>
</protein>
<dbReference type="AlphaFoldDB" id="A0A4R2SAE5"/>
<dbReference type="EMBL" id="SLXT01000004">
    <property type="protein sequence ID" value="TCP68185.1"/>
    <property type="molecule type" value="Genomic_DNA"/>
</dbReference>
<evidence type="ECO:0000313" key="4">
    <source>
        <dbReference type="Proteomes" id="UP000294813"/>
    </source>
</evidence>
<dbReference type="InterPro" id="IPR009242">
    <property type="entry name" value="DUF896"/>
</dbReference>
<evidence type="ECO:0000313" key="3">
    <source>
        <dbReference type="EMBL" id="TCP68185.1"/>
    </source>
</evidence>